<reference evidence="2 3" key="1">
    <citation type="submission" date="2013-07" db="EMBL/GenBank/DDBJ databases">
        <title>Draft genome sequence of Pseudoalteromonas luteoviolacea 2ta16.</title>
        <authorList>
            <person name="Allen E.E."/>
            <person name="Azam F."/>
            <person name="Podell S."/>
        </authorList>
    </citation>
    <scope>NUCLEOTIDE SEQUENCE [LARGE SCALE GENOMIC DNA]</scope>
    <source>
        <strain evidence="2 3">2ta16</strain>
    </source>
</reference>
<sequence>MRILLFLFVVSSLPISAKTFEIRGFKNASQLIWDDNFKLHINEFFGSKSKQYFWANEKISDQVKAGFSGAPDQVKALGSNAYIVSACRHQSCDEKSAYITNGDLELFAIIAYHCENNSGEIEFCSDGQLVIFYKNVSAKDLLSNHLINWKDDHAPKAAVVFENIN</sequence>
<feature type="chain" id="PRO_5004721539" description="Inhibitor of vertebrate lysozyme (Ivy)" evidence="1">
    <location>
        <begin position="18"/>
        <end position="165"/>
    </location>
</feature>
<keyword evidence="1" id="KW-0732">Signal</keyword>
<evidence type="ECO:0008006" key="4">
    <source>
        <dbReference type="Google" id="ProtNLM"/>
    </source>
</evidence>
<name>V4JID2_PSEL2</name>
<dbReference type="PATRIC" id="fig|1353533.3.peg.1110"/>
<dbReference type="EMBL" id="AUSV01000013">
    <property type="protein sequence ID" value="ESP94672.1"/>
    <property type="molecule type" value="Genomic_DNA"/>
</dbReference>
<protein>
    <recommendedName>
        <fullName evidence="4">Inhibitor of vertebrate lysozyme (Ivy)</fullName>
    </recommendedName>
</protein>
<evidence type="ECO:0000313" key="2">
    <source>
        <dbReference type="EMBL" id="ESP94672.1"/>
    </source>
</evidence>
<feature type="signal peptide" evidence="1">
    <location>
        <begin position="1"/>
        <end position="17"/>
    </location>
</feature>
<evidence type="ECO:0000256" key="1">
    <source>
        <dbReference type="SAM" id="SignalP"/>
    </source>
</evidence>
<dbReference type="AlphaFoldDB" id="V4JID2"/>
<evidence type="ECO:0000313" key="3">
    <source>
        <dbReference type="Proteomes" id="UP000017820"/>
    </source>
</evidence>
<gene>
    <name evidence="2" type="ORF">PL2TA16_00672</name>
</gene>
<dbReference type="Proteomes" id="UP000017820">
    <property type="component" value="Unassembled WGS sequence"/>
</dbReference>
<organism evidence="2 3">
    <name type="scientific">Pseudoalteromonas luteoviolacea (strain 2ta16)</name>
    <dbReference type="NCBI Taxonomy" id="1353533"/>
    <lineage>
        <taxon>Bacteria</taxon>
        <taxon>Pseudomonadati</taxon>
        <taxon>Pseudomonadota</taxon>
        <taxon>Gammaproteobacteria</taxon>
        <taxon>Alteromonadales</taxon>
        <taxon>Pseudoalteromonadaceae</taxon>
        <taxon>Pseudoalteromonas</taxon>
    </lineage>
</organism>
<proteinExistence type="predicted"/>
<accession>V4JID2</accession>
<comment type="caution">
    <text evidence="2">The sequence shown here is derived from an EMBL/GenBank/DDBJ whole genome shotgun (WGS) entry which is preliminary data.</text>
</comment>